<name>A0AAN6YFC2_9PEZI</name>
<feature type="compositionally biased region" description="Basic and acidic residues" evidence="1">
    <location>
        <begin position="249"/>
        <end position="260"/>
    </location>
</feature>
<accession>A0AAN6YFC2</accession>
<feature type="compositionally biased region" description="Basic residues" evidence="1">
    <location>
        <begin position="261"/>
        <end position="272"/>
    </location>
</feature>
<feature type="compositionally biased region" description="Low complexity" evidence="1">
    <location>
        <begin position="164"/>
        <end position="182"/>
    </location>
</feature>
<dbReference type="Proteomes" id="UP001301769">
    <property type="component" value="Unassembled WGS sequence"/>
</dbReference>
<organism evidence="2 3">
    <name type="scientific">Rhypophila decipiens</name>
    <dbReference type="NCBI Taxonomy" id="261697"/>
    <lineage>
        <taxon>Eukaryota</taxon>
        <taxon>Fungi</taxon>
        <taxon>Dikarya</taxon>
        <taxon>Ascomycota</taxon>
        <taxon>Pezizomycotina</taxon>
        <taxon>Sordariomycetes</taxon>
        <taxon>Sordariomycetidae</taxon>
        <taxon>Sordariales</taxon>
        <taxon>Naviculisporaceae</taxon>
        <taxon>Rhypophila</taxon>
    </lineage>
</organism>
<dbReference type="AlphaFoldDB" id="A0AAN6YFC2"/>
<feature type="region of interest" description="Disordered" evidence="1">
    <location>
        <begin position="49"/>
        <end position="182"/>
    </location>
</feature>
<evidence type="ECO:0000313" key="2">
    <source>
        <dbReference type="EMBL" id="KAK4215097.1"/>
    </source>
</evidence>
<keyword evidence="3" id="KW-1185">Reference proteome</keyword>
<gene>
    <name evidence="2" type="ORF">QBC37DRAFT_138224</name>
</gene>
<feature type="compositionally biased region" description="Basic and acidic residues" evidence="1">
    <location>
        <begin position="90"/>
        <end position="101"/>
    </location>
</feature>
<feature type="region of interest" description="Disordered" evidence="1">
    <location>
        <begin position="345"/>
        <end position="383"/>
    </location>
</feature>
<feature type="compositionally biased region" description="Polar residues" evidence="1">
    <location>
        <begin position="425"/>
        <end position="437"/>
    </location>
</feature>
<feature type="region of interest" description="Disordered" evidence="1">
    <location>
        <begin position="400"/>
        <end position="547"/>
    </location>
</feature>
<comment type="caution">
    <text evidence="2">The sequence shown here is derived from an EMBL/GenBank/DDBJ whole genome shotgun (WGS) entry which is preliminary data.</text>
</comment>
<dbReference type="EMBL" id="MU858084">
    <property type="protein sequence ID" value="KAK4215097.1"/>
    <property type="molecule type" value="Genomic_DNA"/>
</dbReference>
<feature type="compositionally biased region" description="Pro residues" evidence="1">
    <location>
        <begin position="533"/>
        <end position="547"/>
    </location>
</feature>
<protein>
    <submittedName>
        <fullName evidence="2">Uncharacterized protein</fullName>
    </submittedName>
</protein>
<reference evidence="2" key="2">
    <citation type="submission" date="2023-05" db="EMBL/GenBank/DDBJ databases">
        <authorList>
            <consortium name="Lawrence Berkeley National Laboratory"/>
            <person name="Steindorff A."/>
            <person name="Hensen N."/>
            <person name="Bonometti L."/>
            <person name="Westerberg I."/>
            <person name="Brannstrom I.O."/>
            <person name="Guillou S."/>
            <person name="Cros-Aarteil S."/>
            <person name="Calhoun S."/>
            <person name="Haridas S."/>
            <person name="Kuo A."/>
            <person name="Mondo S."/>
            <person name="Pangilinan J."/>
            <person name="Riley R."/>
            <person name="Labutti K."/>
            <person name="Andreopoulos B."/>
            <person name="Lipzen A."/>
            <person name="Chen C."/>
            <person name="Yanf M."/>
            <person name="Daum C."/>
            <person name="Ng V."/>
            <person name="Clum A."/>
            <person name="Ohm R."/>
            <person name="Martin F."/>
            <person name="Silar P."/>
            <person name="Natvig D."/>
            <person name="Lalanne C."/>
            <person name="Gautier V."/>
            <person name="Ament-Velasquez S.L."/>
            <person name="Kruys A."/>
            <person name="Hutchinson M.I."/>
            <person name="Powell A.J."/>
            <person name="Barry K."/>
            <person name="Miller A.N."/>
            <person name="Grigoriev I.V."/>
            <person name="Debuchy R."/>
            <person name="Gladieux P."/>
            <person name="Thoren M.H."/>
            <person name="Johannesson H."/>
        </authorList>
    </citation>
    <scope>NUCLEOTIDE SEQUENCE</scope>
    <source>
        <strain evidence="2">PSN293</strain>
    </source>
</reference>
<evidence type="ECO:0000313" key="3">
    <source>
        <dbReference type="Proteomes" id="UP001301769"/>
    </source>
</evidence>
<sequence>MTCSSSPSRLFIKTIVPSASAITTSYRLGYLTFNLPRYLVTRIMAEQDQANSGHQPIAPVEREDPDMDGAAKHDSESEDEDWSDDSVPFIDERTIARDSDKAGQPTTQGKTPRRQSFPAYPFRQHRRDDRLGLDGHPGPLSAPGPVTAGAAKGSKSEGTRSRLSGSDRPPTRSTPSTSGSYYPTYFNSTPLPYLYPCSTLFGPAMPGVYPPPVQQYYIPTYPPPYPTYPELDAQLPGKLIPESRPPPRRCRESPETQRHDGGRRRHGHRSRSSNRDRGHPSYNVEPDKHLGTPHPNNVVTIRGSYDIDRPQQLPSQDIGAAAVLQQVMKRVERLELTVATHQTLNGTQNSGYRKDNQGRMPAQDHMGHPGRPHLPPPDCVDQGQHNAILLPFHNSELKSIEIEPNMNNPRAQSSRRGSRRVSRSPATASMITQSNTNRKSPKPRPPSLSSSRKAAHFEEVSEEDDSGHYTFKLPPPRASKDGPPSTSKFSKEEYDSAGEPVSLRLPRKQSPPKVHSRGSPLGHSKKPRVEQRPYPPVPPAVPDAPPS</sequence>
<evidence type="ECO:0000256" key="1">
    <source>
        <dbReference type="SAM" id="MobiDB-lite"/>
    </source>
</evidence>
<feature type="compositionally biased region" description="Basic and acidic residues" evidence="1">
    <location>
        <begin position="273"/>
        <end position="290"/>
    </location>
</feature>
<feature type="region of interest" description="Disordered" evidence="1">
    <location>
        <begin position="228"/>
        <end position="295"/>
    </location>
</feature>
<reference evidence="2" key="1">
    <citation type="journal article" date="2023" name="Mol. Phylogenet. Evol.">
        <title>Genome-scale phylogeny and comparative genomics of the fungal order Sordariales.</title>
        <authorList>
            <person name="Hensen N."/>
            <person name="Bonometti L."/>
            <person name="Westerberg I."/>
            <person name="Brannstrom I.O."/>
            <person name="Guillou S."/>
            <person name="Cros-Aarteil S."/>
            <person name="Calhoun S."/>
            <person name="Haridas S."/>
            <person name="Kuo A."/>
            <person name="Mondo S."/>
            <person name="Pangilinan J."/>
            <person name="Riley R."/>
            <person name="LaButti K."/>
            <person name="Andreopoulos B."/>
            <person name="Lipzen A."/>
            <person name="Chen C."/>
            <person name="Yan M."/>
            <person name="Daum C."/>
            <person name="Ng V."/>
            <person name="Clum A."/>
            <person name="Steindorff A."/>
            <person name="Ohm R.A."/>
            <person name="Martin F."/>
            <person name="Silar P."/>
            <person name="Natvig D.O."/>
            <person name="Lalanne C."/>
            <person name="Gautier V."/>
            <person name="Ament-Velasquez S.L."/>
            <person name="Kruys A."/>
            <person name="Hutchinson M.I."/>
            <person name="Powell A.J."/>
            <person name="Barry K."/>
            <person name="Miller A.N."/>
            <person name="Grigoriev I.V."/>
            <person name="Debuchy R."/>
            <person name="Gladieux P."/>
            <person name="Hiltunen Thoren M."/>
            <person name="Johannesson H."/>
        </authorList>
    </citation>
    <scope>NUCLEOTIDE SEQUENCE</scope>
    <source>
        <strain evidence="2">PSN293</strain>
    </source>
</reference>
<proteinExistence type="predicted"/>